<evidence type="ECO:0000256" key="7">
    <source>
        <dbReference type="ARBA" id="ARBA00022692"/>
    </source>
</evidence>
<keyword evidence="4" id="KW-1003">Cell membrane</keyword>
<gene>
    <name evidence="14" type="ORF">C7379_10559</name>
</gene>
<dbReference type="Pfam" id="PF02386">
    <property type="entry name" value="TrkH"/>
    <property type="match status" value="1"/>
</dbReference>
<evidence type="ECO:0000256" key="12">
    <source>
        <dbReference type="PIRSR" id="PIRSR006247-1"/>
    </source>
</evidence>
<feature type="transmembrane region" description="Helical" evidence="13">
    <location>
        <begin position="275"/>
        <end position="293"/>
    </location>
</feature>
<dbReference type="GO" id="GO:0005886">
    <property type="term" value="C:plasma membrane"/>
    <property type="evidence" value="ECO:0007669"/>
    <property type="project" value="UniProtKB-SubCell"/>
</dbReference>
<feature type="binding site" evidence="12">
    <location>
        <position position="317"/>
    </location>
    <ligand>
        <name>K(+)</name>
        <dbReference type="ChEBI" id="CHEBI:29103"/>
    </ligand>
</feature>
<dbReference type="InterPro" id="IPR003445">
    <property type="entry name" value="Cat_transpt"/>
</dbReference>
<dbReference type="OrthoDB" id="9810952at2"/>
<evidence type="ECO:0000256" key="11">
    <source>
        <dbReference type="ARBA" id="ARBA00023136"/>
    </source>
</evidence>
<feature type="transmembrane region" description="Helical" evidence="13">
    <location>
        <begin position="330"/>
        <end position="352"/>
    </location>
</feature>
<evidence type="ECO:0000256" key="9">
    <source>
        <dbReference type="ARBA" id="ARBA00022989"/>
    </source>
</evidence>
<evidence type="ECO:0000256" key="2">
    <source>
        <dbReference type="ARBA" id="ARBA00009137"/>
    </source>
</evidence>
<feature type="transmembrane region" description="Helical" evidence="13">
    <location>
        <begin position="70"/>
        <end position="95"/>
    </location>
</feature>
<dbReference type="PANTHER" id="PTHR32024:SF2">
    <property type="entry name" value="TRK SYSTEM POTASSIUM UPTAKE PROTEIN TRKG-RELATED"/>
    <property type="match status" value="1"/>
</dbReference>
<feature type="transmembrane region" description="Helical" evidence="13">
    <location>
        <begin position="239"/>
        <end position="259"/>
    </location>
</feature>
<dbReference type="AlphaFoldDB" id="A0A2U0UH15"/>
<dbReference type="RefSeq" id="WP_116616090.1">
    <property type="nucleotide sequence ID" value="NZ_CAMPWS010000003.1"/>
</dbReference>
<feature type="binding site" evidence="12">
    <location>
        <position position="434"/>
    </location>
    <ligand>
        <name>K(+)</name>
        <dbReference type="ChEBI" id="CHEBI:29103"/>
    </ligand>
</feature>
<feature type="transmembrane region" description="Helical" evidence="13">
    <location>
        <begin position="37"/>
        <end position="58"/>
    </location>
</feature>
<feature type="binding site" evidence="12">
    <location>
        <position position="111"/>
    </location>
    <ligand>
        <name>K(+)</name>
        <dbReference type="ChEBI" id="CHEBI:29103"/>
    </ligand>
</feature>
<dbReference type="InterPro" id="IPR004772">
    <property type="entry name" value="TrkH"/>
</dbReference>
<feature type="transmembrane region" description="Helical" evidence="13">
    <location>
        <begin position="395"/>
        <end position="418"/>
    </location>
</feature>
<name>A0A2U0UH15_9BACT</name>
<reference evidence="14 15" key="1">
    <citation type="submission" date="2018-05" db="EMBL/GenBank/DDBJ databases">
        <title>Genomic Encyclopedia of Type Strains, Phase IV (KMG-IV): sequencing the most valuable type-strain genomes for metagenomic binning, comparative biology and taxonomic classification.</title>
        <authorList>
            <person name="Goeker M."/>
        </authorList>
    </citation>
    <scope>NUCLEOTIDE SEQUENCE [LARGE SCALE GENOMIC DNA]</scope>
    <source>
        <strain evidence="14 15">DSM 100333</strain>
    </source>
</reference>
<keyword evidence="7 13" id="KW-0812">Transmembrane</keyword>
<evidence type="ECO:0000256" key="4">
    <source>
        <dbReference type="ARBA" id="ARBA00022475"/>
    </source>
</evidence>
<evidence type="ECO:0000256" key="3">
    <source>
        <dbReference type="ARBA" id="ARBA00022448"/>
    </source>
</evidence>
<feature type="binding site" evidence="12">
    <location>
        <position position="220"/>
    </location>
    <ligand>
        <name>K(+)</name>
        <dbReference type="ChEBI" id="CHEBI:29103"/>
    </ligand>
</feature>
<dbReference type="EMBL" id="QENY01000005">
    <property type="protein sequence ID" value="PVX56938.1"/>
    <property type="molecule type" value="Genomic_DNA"/>
</dbReference>
<feature type="binding site" evidence="12">
    <location>
        <position position="433"/>
    </location>
    <ligand>
        <name>K(+)</name>
        <dbReference type="ChEBI" id="CHEBI:29103"/>
    </ligand>
</feature>
<comment type="similarity">
    <text evidence="2">Belongs to the TrkH potassium transport family.</text>
</comment>
<sequence>MVNFRIIYKILGTLLFIEAALMLLCLFMALYFGEDDIFTFTSSVLITLIGAFTFRYFGQNSGDTLSRRDSFLVVTLAWIVFSAFGTAPFLIGGYLHTYTDAFFETMSGFTTTGATIIDNVEALPHGILFWRSLTQWIGGLGIVFFTVALLPSLVGGSTKVFAAEATGPIKTKLHPKLSMSARWIWIVYLFITFGCMACYMTFGMDWYQGVNYAMSSAATGGFSIHNNSTEFFNSPALEYTTTFFCFLSGVNFTLLYAIATKFKFKQFWQNTELRFYLYIVLGFTLFIMLELIYKNGYGIERAFRCGIFQVVSFITTTGLYNDDAGQWPHVTWVVLSICMFIGACSGSTSGGFKAIRAVMVAKVVRNEFTQRLHPKAVLPLKINGQNIPNAQRVSLLAFLTAYLLLLLLMAFIMIAMGIDNTNSITICLSCLGNVGPTLGVEIGPTMSWSVLPDFAKWMCSIMMLIGRLEIFTVLIILTPSFWTRN</sequence>
<evidence type="ECO:0000256" key="1">
    <source>
        <dbReference type="ARBA" id="ARBA00004429"/>
    </source>
</evidence>
<dbReference type="PIRSF" id="PIRSF006247">
    <property type="entry name" value="TrkH"/>
    <property type="match status" value="1"/>
</dbReference>
<keyword evidence="9 13" id="KW-1133">Transmembrane helix</keyword>
<accession>A0A2U0UH15</accession>
<keyword evidence="3" id="KW-0813">Transport</keyword>
<evidence type="ECO:0000256" key="6">
    <source>
        <dbReference type="ARBA" id="ARBA00022538"/>
    </source>
</evidence>
<evidence type="ECO:0000313" key="15">
    <source>
        <dbReference type="Proteomes" id="UP000245870"/>
    </source>
</evidence>
<proteinExistence type="inferred from homology"/>
<feature type="transmembrane region" description="Helical" evidence="13">
    <location>
        <begin position="7"/>
        <end position="31"/>
    </location>
</feature>
<dbReference type="GO" id="GO:0046872">
    <property type="term" value="F:metal ion binding"/>
    <property type="evidence" value="ECO:0007669"/>
    <property type="project" value="UniProtKB-KW"/>
</dbReference>
<feature type="transmembrane region" description="Helical" evidence="13">
    <location>
        <begin position="183"/>
        <end position="202"/>
    </location>
</feature>
<organism evidence="14 15">
    <name type="scientific">Hallella colorans</name>
    <dbReference type="NCBI Taxonomy" id="1703337"/>
    <lineage>
        <taxon>Bacteria</taxon>
        <taxon>Pseudomonadati</taxon>
        <taxon>Bacteroidota</taxon>
        <taxon>Bacteroidia</taxon>
        <taxon>Bacteroidales</taxon>
        <taxon>Prevotellaceae</taxon>
        <taxon>Hallella</taxon>
    </lineage>
</organism>
<feature type="transmembrane region" description="Helical" evidence="13">
    <location>
        <begin position="454"/>
        <end position="477"/>
    </location>
</feature>
<comment type="caution">
    <text evidence="14">The sequence shown here is derived from an EMBL/GenBank/DDBJ whole genome shotgun (WGS) entry which is preliminary data.</text>
</comment>
<feature type="binding site" evidence="12">
    <location>
        <position position="316"/>
    </location>
    <ligand>
        <name>K(+)</name>
        <dbReference type="ChEBI" id="CHEBI:29103"/>
    </ligand>
</feature>
<evidence type="ECO:0000313" key="14">
    <source>
        <dbReference type="EMBL" id="PVX56938.1"/>
    </source>
</evidence>
<keyword evidence="11 13" id="KW-0472">Membrane</keyword>
<dbReference type="Proteomes" id="UP000245870">
    <property type="component" value="Unassembled WGS sequence"/>
</dbReference>
<feature type="transmembrane region" description="Helical" evidence="13">
    <location>
        <begin position="136"/>
        <end position="162"/>
    </location>
</feature>
<keyword evidence="5" id="KW-0997">Cell inner membrane</keyword>
<evidence type="ECO:0000256" key="10">
    <source>
        <dbReference type="ARBA" id="ARBA00023065"/>
    </source>
</evidence>
<evidence type="ECO:0000256" key="8">
    <source>
        <dbReference type="ARBA" id="ARBA00022958"/>
    </source>
</evidence>
<keyword evidence="15" id="KW-1185">Reference proteome</keyword>
<dbReference type="PANTHER" id="PTHR32024">
    <property type="entry name" value="TRK SYSTEM POTASSIUM UPTAKE PROTEIN TRKG-RELATED"/>
    <property type="match status" value="1"/>
</dbReference>
<protein>
    <submittedName>
        <fullName evidence="14">Trk system potassium uptake protein TrkH</fullName>
    </submittedName>
</protein>
<keyword evidence="10" id="KW-0406">Ion transport</keyword>
<dbReference type="GO" id="GO:0015379">
    <property type="term" value="F:potassium:chloride symporter activity"/>
    <property type="evidence" value="ECO:0007669"/>
    <property type="project" value="InterPro"/>
</dbReference>
<feature type="binding site" evidence="12">
    <location>
        <position position="112"/>
    </location>
    <ligand>
        <name>K(+)</name>
        <dbReference type="ChEBI" id="CHEBI:29103"/>
    </ligand>
</feature>
<evidence type="ECO:0000256" key="13">
    <source>
        <dbReference type="SAM" id="Phobius"/>
    </source>
</evidence>
<comment type="subcellular location">
    <subcellularLocation>
        <location evidence="1">Cell inner membrane</location>
        <topology evidence="1">Multi-pass membrane protein</topology>
    </subcellularLocation>
</comment>
<keyword evidence="12" id="KW-0479">Metal-binding</keyword>
<evidence type="ECO:0000256" key="5">
    <source>
        <dbReference type="ARBA" id="ARBA00022519"/>
    </source>
</evidence>
<keyword evidence="8 12" id="KW-0630">Potassium</keyword>
<keyword evidence="6" id="KW-0633">Potassium transport</keyword>